<dbReference type="PROSITE" id="PS51375">
    <property type="entry name" value="PPR"/>
    <property type="match status" value="1"/>
</dbReference>
<dbReference type="InterPro" id="IPR006955">
    <property type="entry name" value="Uso1_p115_C"/>
</dbReference>
<evidence type="ECO:0000259" key="11">
    <source>
        <dbReference type="Pfam" id="PF14432"/>
    </source>
</evidence>
<dbReference type="SUPFAM" id="SSF48371">
    <property type="entry name" value="ARM repeat"/>
    <property type="match status" value="1"/>
</dbReference>
<evidence type="ECO:0000256" key="8">
    <source>
        <dbReference type="SAM" id="MobiDB-lite"/>
    </source>
</evidence>
<accession>A0ABR0V6C2</accession>
<reference evidence="12 13" key="1">
    <citation type="journal article" date="2021" name="Comput. Struct. Biotechnol. J.">
        <title>De novo genome assembly of the potent medicinal plant Rehmannia glutinosa using nanopore technology.</title>
        <authorList>
            <person name="Ma L."/>
            <person name="Dong C."/>
            <person name="Song C."/>
            <person name="Wang X."/>
            <person name="Zheng X."/>
            <person name="Niu Y."/>
            <person name="Chen S."/>
            <person name="Feng W."/>
        </authorList>
    </citation>
    <scope>NUCLEOTIDE SEQUENCE [LARGE SCALE GENOMIC DNA]</scope>
    <source>
        <strain evidence="12">DH-2019</strain>
    </source>
</reference>
<dbReference type="InterPro" id="IPR016024">
    <property type="entry name" value="ARM-type_fold"/>
</dbReference>
<proteinExistence type="inferred from homology"/>
<feature type="coiled-coil region" evidence="7">
    <location>
        <begin position="1027"/>
        <end position="1157"/>
    </location>
</feature>
<dbReference type="Pfam" id="PF04871">
    <property type="entry name" value="Uso1_p115_C"/>
    <property type="match status" value="1"/>
</dbReference>
<evidence type="ECO:0000313" key="12">
    <source>
        <dbReference type="EMBL" id="KAK6129975.1"/>
    </source>
</evidence>
<comment type="similarity">
    <text evidence="2">Belongs to the PPR family. PCMP-H subfamily.</text>
</comment>
<keyword evidence="3" id="KW-0677">Repeat</keyword>
<evidence type="ECO:0000256" key="5">
    <source>
        <dbReference type="ARBA" id="ARBA00023054"/>
    </source>
</evidence>
<dbReference type="SUPFAM" id="SSF48452">
    <property type="entry name" value="TPR-like"/>
    <property type="match status" value="1"/>
</dbReference>
<evidence type="ECO:0008006" key="14">
    <source>
        <dbReference type="Google" id="ProtNLM"/>
    </source>
</evidence>
<evidence type="ECO:0000256" key="4">
    <source>
        <dbReference type="ARBA" id="ARBA00023034"/>
    </source>
</evidence>
<dbReference type="InterPro" id="IPR032867">
    <property type="entry name" value="DYW_dom"/>
</dbReference>
<evidence type="ECO:0000259" key="9">
    <source>
        <dbReference type="Pfam" id="PF04869"/>
    </source>
</evidence>
<dbReference type="InterPro" id="IPR006953">
    <property type="entry name" value="Vesicle_Uso1_P115_head"/>
</dbReference>
<comment type="subcellular location">
    <subcellularLocation>
        <location evidence="1">Golgi apparatus</location>
    </subcellularLocation>
</comment>
<dbReference type="Pfam" id="PF20431">
    <property type="entry name" value="E_motif"/>
    <property type="match status" value="1"/>
</dbReference>
<dbReference type="Gene3D" id="1.25.40.10">
    <property type="entry name" value="Tetratricopeptide repeat domain"/>
    <property type="match status" value="1"/>
</dbReference>
<dbReference type="Proteomes" id="UP001318860">
    <property type="component" value="Unassembled WGS sequence"/>
</dbReference>
<feature type="domain" description="DYW" evidence="11">
    <location>
        <begin position="257"/>
        <end position="332"/>
    </location>
</feature>
<feature type="repeat" description="PPR" evidence="6">
    <location>
        <begin position="42"/>
        <end position="76"/>
    </location>
</feature>
<dbReference type="NCBIfam" id="TIGR00756">
    <property type="entry name" value="PPR"/>
    <property type="match status" value="1"/>
</dbReference>
<gene>
    <name evidence="12" type="ORF">DH2020_036257</name>
</gene>
<dbReference type="Pfam" id="PF14432">
    <property type="entry name" value="DYW_deaminase"/>
    <property type="match status" value="1"/>
</dbReference>
<protein>
    <recommendedName>
        <fullName evidence="14">Golgin candidate 6</fullName>
    </recommendedName>
</protein>
<keyword evidence="5 7" id="KW-0175">Coiled coil</keyword>
<keyword evidence="13" id="KW-1185">Reference proteome</keyword>
<dbReference type="InterPro" id="IPR046848">
    <property type="entry name" value="E_motif"/>
</dbReference>
<dbReference type="InterPro" id="IPR011990">
    <property type="entry name" value="TPR-like_helical_dom_sf"/>
</dbReference>
<sequence length="1173" mass="131197">MAILLGGFDDNIYVASSVMDMYAKCGNLRIARWIFDKMEFQDTISWTAMIMAYALHGHAHEAISFFKKMEIEGIKPNSGSFLAVITACSHGGLVDEAWKYFTNMTKIYNISPSIEHYAAVSDLLGRAGKLDEAYNFISNLHIKPTGAIWSTLLSACRVPKNVELAEKVAKEMLMIDPHYVSAYVLLSNVYISAGRWKDAAKMRISMRKKGMKKKAACSWIEVKNKLHVFVSGDENHPDYPKINMALQDIMERIEREGYIPDTNMVLHDVDEEQKRYVLSAHSERIAIAFGVISTPDGMTVRVTKNLRVCVDCHTATKYISKILNREIIVRDIGVVGRVFGNDHSSSNDDSYVERLLDRISNGVLAEDRRSAMVELQSVVAESRAAQLAFGAMGFPILLSVLKEERDDIEMVRGALETLVSALSPIEHAKSSKNEIQPALMNSDLLSREVESISLLLSLLSEEDFYIRYYTLQLLTALLTNSPNRLQEAILTIPRGITRLMDMLMDREVIRNEALLLLTYLTREAEEIQKILVFEGAFEKIFSIIKEEGGSEGGVVVQVLLRETMGFDPLISTLKLRGSTYKFTQQKTINLLSVLETITLLLHTGPQTDSGKDTNGLANKTVLVQKKVLDHLLMLGVESQWAPVAVRCMALQCIGDLVANHPKNCDALASKVLGEEPHAEPALNSILRILVRTSSMQEFVAADYVFKSFCETCCRAASVLSHVLKDNIQCKERVLQIEIEAPTPSLGGPEPFMHRMVKYLALASSMKSKDGKAITSGFMYVHPIILKLLVIWLFDCPNAVQCFLDSRPHLTYLLELISNQTATVCVRGLAAILLGECVVYNQTTDSGKDAFSVVDAISQKIGLTSYFLKFDEMQKSLLFTSAKPALARKPLSRSNAASMSEIEDVEENETNDQKSEDHPMLVNVFDSQFVVFVKGLETNIRERIVDIYSHPKSQVAVVPAELEQNSGENDEEYITRLKRFVEKQCLEIQDLLSRNATLAEDLTKTGGTAPSHLERKTSGGSISERVQVETLRRDLHESSQRLETLKAEKARIEAEASTHRNHANKMESDLKSLSDAYNSLEQANYKLEREIKTLKSSGSMPIPDIEEIKAEAREEAQRESEAELNDLLVCLGQEQSKVEKLSARLMELGEDVDKLLEGIGEDMALQEDDDEEED</sequence>
<evidence type="ECO:0000256" key="6">
    <source>
        <dbReference type="PROSITE-ProRule" id="PRU00708"/>
    </source>
</evidence>
<dbReference type="Pfam" id="PF04869">
    <property type="entry name" value="Uso1_p115_head"/>
    <property type="match status" value="1"/>
</dbReference>
<dbReference type="Pfam" id="PF13041">
    <property type="entry name" value="PPR_2"/>
    <property type="match status" value="1"/>
</dbReference>
<evidence type="ECO:0000259" key="10">
    <source>
        <dbReference type="Pfam" id="PF04871"/>
    </source>
</evidence>
<evidence type="ECO:0000256" key="3">
    <source>
        <dbReference type="ARBA" id="ARBA00022737"/>
    </source>
</evidence>
<dbReference type="PANTHER" id="PTHR10013">
    <property type="entry name" value="GENERAL VESICULAR TRANSPORT FACTOR P115"/>
    <property type="match status" value="1"/>
</dbReference>
<comment type="caution">
    <text evidence="12">The sequence shown here is derived from an EMBL/GenBank/DDBJ whole genome shotgun (WGS) entry which is preliminary data.</text>
</comment>
<name>A0ABR0V6C2_REHGL</name>
<dbReference type="PANTHER" id="PTHR10013:SF0">
    <property type="entry name" value="GENERAL VESICULAR TRANSPORT FACTOR P115"/>
    <property type="match status" value="1"/>
</dbReference>
<dbReference type="Gene3D" id="1.25.10.10">
    <property type="entry name" value="Leucine-rich Repeat Variant"/>
    <property type="match status" value="2"/>
</dbReference>
<feature type="domain" description="Vesicle tethering protein Uso1/P115-like head" evidence="9">
    <location>
        <begin position="619"/>
        <end position="941"/>
    </location>
</feature>
<dbReference type="EMBL" id="JABTTQ020001605">
    <property type="protein sequence ID" value="KAK6129975.1"/>
    <property type="molecule type" value="Genomic_DNA"/>
</dbReference>
<evidence type="ECO:0000256" key="7">
    <source>
        <dbReference type="SAM" id="Coils"/>
    </source>
</evidence>
<dbReference type="Pfam" id="PF01535">
    <property type="entry name" value="PPR"/>
    <property type="match status" value="1"/>
</dbReference>
<feature type="domain" description="Uso1/p115-like vesicle tethering protein C-terminal" evidence="10">
    <location>
        <begin position="1047"/>
        <end position="1171"/>
    </location>
</feature>
<dbReference type="InterPro" id="IPR024095">
    <property type="entry name" value="Vesicle_P115"/>
</dbReference>
<evidence type="ECO:0000256" key="2">
    <source>
        <dbReference type="ARBA" id="ARBA00006643"/>
    </source>
</evidence>
<feature type="compositionally biased region" description="Acidic residues" evidence="8">
    <location>
        <begin position="900"/>
        <end position="909"/>
    </location>
</feature>
<dbReference type="InterPro" id="IPR011989">
    <property type="entry name" value="ARM-like"/>
</dbReference>
<evidence type="ECO:0000256" key="1">
    <source>
        <dbReference type="ARBA" id="ARBA00004555"/>
    </source>
</evidence>
<feature type="region of interest" description="Disordered" evidence="8">
    <location>
        <begin position="896"/>
        <end position="916"/>
    </location>
</feature>
<dbReference type="InterPro" id="IPR002885">
    <property type="entry name" value="PPR_rpt"/>
</dbReference>
<evidence type="ECO:0000313" key="13">
    <source>
        <dbReference type="Proteomes" id="UP001318860"/>
    </source>
</evidence>
<organism evidence="12 13">
    <name type="scientific">Rehmannia glutinosa</name>
    <name type="common">Chinese foxglove</name>
    <dbReference type="NCBI Taxonomy" id="99300"/>
    <lineage>
        <taxon>Eukaryota</taxon>
        <taxon>Viridiplantae</taxon>
        <taxon>Streptophyta</taxon>
        <taxon>Embryophyta</taxon>
        <taxon>Tracheophyta</taxon>
        <taxon>Spermatophyta</taxon>
        <taxon>Magnoliopsida</taxon>
        <taxon>eudicotyledons</taxon>
        <taxon>Gunneridae</taxon>
        <taxon>Pentapetalae</taxon>
        <taxon>asterids</taxon>
        <taxon>lamiids</taxon>
        <taxon>Lamiales</taxon>
        <taxon>Orobanchaceae</taxon>
        <taxon>Rehmannieae</taxon>
        <taxon>Rehmannia</taxon>
    </lineage>
</organism>
<keyword evidence="4" id="KW-0333">Golgi apparatus</keyword>